<keyword evidence="4 8" id="KW-0472">Membrane</keyword>
<feature type="region of interest" description="Disordered" evidence="9">
    <location>
        <begin position="455"/>
        <end position="505"/>
    </location>
</feature>
<dbReference type="Proteomes" id="UP000232693">
    <property type="component" value="Chromosome"/>
</dbReference>
<feature type="compositionally biased region" description="Acidic residues" evidence="9">
    <location>
        <begin position="461"/>
        <end position="483"/>
    </location>
</feature>
<keyword evidence="3 8" id="KW-0732">Signal</keyword>
<evidence type="ECO:0000313" key="11">
    <source>
        <dbReference type="Proteomes" id="UP000232693"/>
    </source>
</evidence>
<sequence length="505" mass="57290">MNQGLTIKLLGLALVIVSALFLTSCTEEPKNQLESVQQQGYIKVYTRISPTTMYVGEEGFSGFEYDLVKLFADELGVRVQIVTENDIAKILREVSSGRADFAAAGLTVTKQREEYLRFGPPYQEITSKLVYKQGNDRPRDFSQVDKNLTVVANSSHSEELLNAQQDYPNLSWTERSDLTPQDLLDGVLDGTFDYTIVDSNELQLARQVQPELAVAFSISEPEPLAWAFPKGTDNSLYIKAIEFFSKIRGDGTLAYLTERYYGHLSKFDYVGNREFLRAIEDKLDKYRPYFYEAAANDLDWRLLAAMGYQESHWEPHARSPTGVRGLMMLTLNTAKQLGVKNRLDAEQSILGGADYLRLVKEKIPDRIEEPDRTWFALAAYNVGFGHLEDARRLAEGDGANPDKWLDVKEYLPLLRQKKWYSRTRYGYARGDEPVKYVNNIRMYYQVLKQVAEPKAGGSELVDPETESMQEGEEIGDNGQDEENILGTDEALAETESDKSQDDTEK</sequence>
<dbReference type="GO" id="GO:0016998">
    <property type="term" value="P:cell wall macromolecule catabolic process"/>
    <property type="evidence" value="ECO:0007669"/>
    <property type="project" value="UniProtKB-UniRule"/>
</dbReference>
<dbReference type="PROSITE" id="PS00922">
    <property type="entry name" value="TRANSGLYCOSYLASE"/>
    <property type="match status" value="1"/>
</dbReference>
<comment type="similarity">
    <text evidence="8">In the C-terminal section; belongs to the transglycosylase Slt family.</text>
</comment>
<feature type="region of interest" description="LT domain" evidence="8">
    <location>
        <begin position="265"/>
        <end position="505"/>
    </location>
</feature>
<comment type="function">
    <text evidence="8">Murein-degrading enzyme that degrades murein glycan strands and insoluble, high-molecular weight murein sacculi, with the concomitant formation of a 1,6-anhydromuramoyl product. Lytic transglycosylases (LTs) play an integral role in the metabolism of the peptidoglycan (PG) sacculus. Their lytic action creates space within the PG sacculus to allow for its expansion as well as for the insertion of various structures such as secretion systems and flagella.</text>
</comment>
<evidence type="ECO:0000256" key="6">
    <source>
        <dbReference type="ARBA" id="ARBA00023239"/>
    </source>
</evidence>
<dbReference type="GO" id="GO:0009253">
    <property type="term" value="P:peptidoglycan catabolic process"/>
    <property type="evidence" value="ECO:0007669"/>
    <property type="project" value="TreeGrafter"/>
</dbReference>
<evidence type="ECO:0000256" key="1">
    <source>
        <dbReference type="ARBA" id="ARBA00007734"/>
    </source>
</evidence>
<comment type="subcellular location">
    <subcellularLocation>
        <location evidence="8">Cell outer membrane</location>
        <topology evidence="8">Peripheral membrane protein</topology>
    </subcellularLocation>
    <text evidence="8">Attached to the inner leaflet of the outer membrane.</text>
</comment>
<evidence type="ECO:0000256" key="9">
    <source>
        <dbReference type="SAM" id="MobiDB-lite"/>
    </source>
</evidence>
<dbReference type="CDD" id="cd01009">
    <property type="entry name" value="PBP2_YfhD_N"/>
    <property type="match status" value="1"/>
</dbReference>
<dbReference type="Pfam" id="PF00497">
    <property type="entry name" value="SBP_bac_3"/>
    <property type="match status" value="1"/>
</dbReference>
<feature type="active site" evidence="8">
    <location>
        <position position="310"/>
    </location>
</feature>
<evidence type="ECO:0000313" key="10">
    <source>
        <dbReference type="EMBL" id="AUD78399.1"/>
    </source>
</evidence>
<dbReference type="GO" id="GO:0009279">
    <property type="term" value="C:cell outer membrane"/>
    <property type="evidence" value="ECO:0007669"/>
    <property type="project" value="UniProtKB-SubCell"/>
</dbReference>
<keyword evidence="11" id="KW-1185">Reference proteome</keyword>
<dbReference type="SMART" id="SM00062">
    <property type="entry name" value="PBPb"/>
    <property type="match status" value="1"/>
</dbReference>
<evidence type="ECO:0000256" key="7">
    <source>
        <dbReference type="ARBA" id="ARBA00023316"/>
    </source>
</evidence>
<keyword evidence="7 8" id="KW-0961">Cell wall biogenesis/degradation</keyword>
<name>A0A2K9AWV3_9GAMM</name>
<dbReference type="OrthoDB" id="9815002at2"/>
<dbReference type="KEGG" id="kpd:CW740_03700"/>
<evidence type="ECO:0000256" key="4">
    <source>
        <dbReference type="ARBA" id="ARBA00023136"/>
    </source>
</evidence>
<proteinExistence type="inferred from homology"/>
<dbReference type="InterPro" id="IPR000189">
    <property type="entry name" value="Transglyc_AS"/>
</dbReference>
<comment type="similarity">
    <text evidence="8">In the N-terminal section; belongs to the bacterial solute-binding protein 3 family.</text>
</comment>
<dbReference type="InterPro" id="IPR023703">
    <property type="entry name" value="MltF"/>
</dbReference>
<comment type="similarity">
    <text evidence="2">Belongs to the bacterial solute-binding protein 3 family.</text>
</comment>
<dbReference type="CDD" id="cd13403">
    <property type="entry name" value="MLTF-like"/>
    <property type="match status" value="1"/>
</dbReference>
<dbReference type="AlphaFoldDB" id="A0A2K9AWV3"/>
<keyword evidence="6 8" id="KW-0456">Lyase</keyword>
<dbReference type="GO" id="GO:0008933">
    <property type="term" value="F:peptidoglycan lytic transglycosylase activity"/>
    <property type="evidence" value="ECO:0007669"/>
    <property type="project" value="UniProtKB-UniRule"/>
</dbReference>
<dbReference type="InterPro" id="IPR001638">
    <property type="entry name" value="Solute-binding_3/MltF_N"/>
</dbReference>
<evidence type="ECO:0000256" key="5">
    <source>
        <dbReference type="ARBA" id="ARBA00023237"/>
    </source>
</evidence>
<comment type="caution">
    <text evidence="8">Lacks conserved residue(s) required for the propagation of feature annotation.</text>
</comment>
<dbReference type="PANTHER" id="PTHR35936">
    <property type="entry name" value="MEMBRANE-BOUND LYTIC MUREIN TRANSGLYCOSYLASE F"/>
    <property type="match status" value="1"/>
</dbReference>
<dbReference type="Pfam" id="PF01464">
    <property type="entry name" value="SLT"/>
    <property type="match status" value="1"/>
</dbReference>
<protein>
    <recommendedName>
        <fullName evidence="8">Membrane-bound lytic murein transglycosylase F</fullName>
        <ecNumber evidence="8">4.2.2.n1</ecNumber>
    </recommendedName>
    <alternativeName>
        <fullName evidence="8">Murein lyase F</fullName>
    </alternativeName>
</protein>
<comment type="domain">
    <text evidence="8">The N-terminal domain does not have lytic activity and probably modulates enzymatic activity. The C-terminal domain is the catalytic active domain.</text>
</comment>
<evidence type="ECO:0000256" key="3">
    <source>
        <dbReference type="ARBA" id="ARBA00022729"/>
    </source>
</evidence>
<feature type="compositionally biased region" description="Basic and acidic residues" evidence="9">
    <location>
        <begin position="495"/>
        <end position="505"/>
    </location>
</feature>
<gene>
    <name evidence="8" type="primary">mltF</name>
    <name evidence="10" type="ORF">CW740_03700</name>
</gene>
<dbReference type="GO" id="GO:0071555">
    <property type="term" value="P:cell wall organization"/>
    <property type="evidence" value="ECO:0007669"/>
    <property type="project" value="UniProtKB-KW"/>
</dbReference>
<dbReference type="NCBIfam" id="NF008112">
    <property type="entry name" value="PRK10859.1"/>
    <property type="match status" value="1"/>
</dbReference>
<dbReference type="PANTHER" id="PTHR35936:SF32">
    <property type="entry name" value="MEMBRANE-BOUND LYTIC MUREIN TRANSGLYCOSYLASE F"/>
    <property type="match status" value="1"/>
</dbReference>
<accession>A0A2K9AWV3</accession>
<dbReference type="EC" id="4.2.2.n1" evidence="8"/>
<dbReference type="EMBL" id="CP025120">
    <property type="protein sequence ID" value="AUD78399.1"/>
    <property type="molecule type" value="Genomic_DNA"/>
</dbReference>
<dbReference type="Gene3D" id="1.10.530.10">
    <property type="match status" value="1"/>
</dbReference>
<dbReference type="Gene3D" id="3.40.190.10">
    <property type="entry name" value="Periplasmic binding protein-like II"/>
    <property type="match status" value="2"/>
</dbReference>
<dbReference type="SUPFAM" id="SSF53955">
    <property type="entry name" value="Lysozyme-like"/>
    <property type="match status" value="1"/>
</dbReference>
<evidence type="ECO:0000256" key="8">
    <source>
        <dbReference type="HAMAP-Rule" id="MF_02016"/>
    </source>
</evidence>
<dbReference type="SUPFAM" id="SSF53850">
    <property type="entry name" value="Periplasmic binding protein-like II"/>
    <property type="match status" value="1"/>
</dbReference>
<dbReference type="InterPro" id="IPR023346">
    <property type="entry name" value="Lysozyme-like_dom_sf"/>
</dbReference>
<reference evidence="10 11" key="1">
    <citation type="submission" date="2017-12" db="EMBL/GenBank/DDBJ databases">
        <title>Kangiella profundi FT102 completed genome.</title>
        <authorList>
            <person name="Xu J."/>
            <person name="Wang J."/>
            <person name="Lu Y."/>
        </authorList>
    </citation>
    <scope>NUCLEOTIDE SEQUENCE [LARGE SCALE GENOMIC DNA]</scope>
    <source>
        <strain evidence="10 11">FT102</strain>
    </source>
</reference>
<keyword evidence="5 8" id="KW-0998">Cell outer membrane</keyword>
<comment type="similarity">
    <text evidence="1">Belongs to the transglycosylase Slt family.</text>
</comment>
<dbReference type="RefSeq" id="WP_106646270.1">
    <property type="nucleotide sequence ID" value="NZ_BMGO01000002.1"/>
</dbReference>
<evidence type="ECO:0000256" key="2">
    <source>
        <dbReference type="ARBA" id="ARBA00010333"/>
    </source>
</evidence>
<dbReference type="HAMAP" id="MF_02016">
    <property type="entry name" value="MltF"/>
    <property type="match status" value="1"/>
</dbReference>
<dbReference type="InterPro" id="IPR008258">
    <property type="entry name" value="Transglycosylase_SLT_dom_1"/>
</dbReference>
<organism evidence="10 11">
    <name type="scientific">Kangiella profundi</name>
    <dbReference type="NCBI Taxonomy" id="1561924"/>
    <lineage>
        <taxon>Bacteria</taxon>
        <taxon>Pseudomonadati</taxon>
        <taxon>Pseudomonadota</taxon>
        <taxon>Gammaproteobacteria</taxon>
        <taxon>Kangiellales</taxon>
        <taxon>Kangiellaceae</taxon>
        <taxon>Kangiella</taxon>
    </lineage>
</organism>
<comment type="catalytic activity">
    <reaction evidence="8">
        <text>Exolytic cleavage of the (1-&gt;4)-beta-glycosidic linkage between N-acetylmuramic acid (MurNAc) and N-acetylglucosamine (GlcNAc) residues in peptidoglycan, from either the reducing or the non-reducing ends of the peptidoglycan chains, with concomitant formation of a 1,6-anhydrobond in the MurNAc residue.</text>
        <dbReference type="EC" id="4.2.2.n1"/>
    </reaction>
</comment>